<keyword evidence="2" id="KW-1185">Reference proteome</keyword>
<reference evidence="1 2" key="1">
    <citation type="submission" date="2016-07" db="EMBL/GenBank/DDBJ databases">
        <title>Pervasive Adenine N6-methylation of Active Genes in Fungi.</title>
        <authorList>
            <consortium name="DOE Joint Genome Institute"/>
            <person name="Mondo S.J."/>
            <person name="Dannebaum R.O."/>
            <person name="Kuo R.C."/>
            <person name="Labutti K."/>
            <person name="Haridas S."/>
            <person name="Kuo A."/>
            <person name="Salamov A."/>
            <person name="Ahrendt S.R."/>
            <person name="Lipzen A."/>
            <person name="Sullivan W."/>
            <person name="Andreopoulos W.B."/>
            <person name="Clum A."/>
            <person name="Lindquist E."/>
            <person name="Daum C."/>
            <person name="Ramamoorthy G.K."/>
            <person name="Gryganskyi A."/>
            <person name="Culley D."/>
            <person name="Magnuson J.K."/>
            <person name="James T.Y."/>
            <person name="O'Malley M.A."/>
            <person name="Stajich J.E."/>
            <person name="Spatafora J.W."/>
            <person name="Visel A."/>
            <person name="Grigoriev I.V."/>
        </authorList>
    </citation>
    <scope>NUCLEOTIDE SEQUENCE [LARGE SCALE GENOMIC DNA]</scope>
    <source>
        <strain evidence="1 2">ATCC 12442</strain>
    </source>
</reference>
<protein>
    <submittedName>
        <fullName evidence="1">Uncharacterized protein</fullName>
    </submittedName>
</protein>
<proteinExistence type="predicted"/>
<organism evidence="1 2">
    <name type="scientific">Linderina pennispora</name>
    <dbReference type="NCBI Taxonomy" id="61395"/>
    <lineage>
        <taxon>Eukaryota</taxon>
        <taxon>Fungi</taxon>
        <taxon>Fungi incertae sedis</taxon>
        <taxon>Zoopagomycota</taxon>
        <taxon>Kickxellomycotina</taxon>
        <taxon>Kickxellomycetes</taxon>
        <taxon>Kickxellales</taxon>
        <taxon>Kickxellaceae</taxon>
        <taxon>Linderina</taxon>
    </lineage>
</organism>
<dbReference type="EMBL" id="MCFD01000001">
    <property type="protein sequence ID" value="ORX74776.1"/>
    <property type="molecule type" value="Genomic_DNA"/>
</dbReference>
<dbReference type="AlphaFoldDB" id="A0A1Y1WNG5"/>
<name>A0A1Y1WNG5_9FUNG</name>
<evidence type="ECO:0000313" key="1">
    <source>
        <dbReference type="EMBL" id="ORX74776.1"/>
    </source>
</evidence>
<evidence type="ECO:0000313" key="2">
    <source>
        <dbReference type="Proteomes" id="UP000193922"/>
    </source>
</evidence>
<comment type="caution">
    <text evidence="1">The sequence shown here is derived from an EMBL/GenBank/DDBJ whole genome shotgun (WGS) entry which is preliminary data.</text>
</comment>
<sequence>MNLHSLHLSSLAGDAILKRTVVLVLKELLHEVLDMAEWQKAVQLATMSDVASLLPSTLGSTRKTGAQFQYCGSLGDYIDDTELTGDAAGVLAALFNDDMPGIAEIRYPSTYGSDAIILDPLFDRVATHLLPKLQFLRIEEPFPEKPGSAFSESLTKLWCNDWAVQSSSEAISLPNLSKLSIYHDIGGEPPCSLYTDSLQVLFPRLQSLQTLGATNIYSDFLTSRTLAYPLADVNLSENPKHIDSIDISLLLTPRTVAPGLSNYPGRAERKVDKLLSKALASQAQAVEAKFKLFEYRFPVLNGIGWTCLRQSSIDMLRIRVGIAVSFIPALPRLWFLGVRQSKADPADRDERY</sequence>
<dbReference type="RefSeq" id="XP_040747987.1">
    <property type="nucleotide sequence ID" value="XM_040889625.1"/>
</dbReference>
<dbReference type="GeneID" id="63806273"/>
<dbReference type="Proteomes" id="UP000193922">
    <property type="component" value="Unassembled WGS sequence"/>
</dbReference>
<accession>A0A1Y1WNG5</accession>
<gene>
    <name evidence="1" type="ORF">DL89DRAFT_281109</name>
</gene>